<gene>
    <name evidence="1" type="ORF">DSOUD_1887</name>
</gene>
<protein>
    <submittedName>
        <fullName evidence="1">Uncharacterized protein</fullName>
    </submittedName>
</protein>
<dbReference type="EMBL" id="CP010802">
    <property type="protein sequence ID" value="ALC16659.1"/>
    <property type="molecule type" value="Genomic_DNA"/>
</dbReference>
<organism evidence="1 2">
    <name type="scientific">Desulfuromonas soudanensis</name>
    <dbReference type="NCBI Taxonomy" id="1603606"/>
    <lineage>
        <taxon>Bacteria</taxon>
        <taxon>Pseudomonadati</taxon>
        <taxon>Thermodesulfobacteriota</taxon>
        <taxon>Desulfuromonadia</taxon>
        <taxon>Desulfuromonadales</taxon>
        <taxon>Desulfuromonadaceae</taxon>
        <taxon>Desulfuromonas</taxon>
    </lineage>
</organism>
<keyword evidence="2" id="KW-1185">Reference proteome</keyword>
<dbReference type="RefSeq" id="WP_053550738.1">
    <property type="nucleotide sequence ID" value="NZ_CP010802.1"/>
</dbReference>
<proteinExistence type="predicted"/>
<dbReference type="KEGG" id="des:DSOUD_1887"/>
<evidence type="ECO:0000313" key="1">
    <source>
        <dbReference type="EMBL" id="ALC16659.1"/>
    </source>
</evidence>
<reference evidence="1 2" key="1">
    <citation type="submission" date="2015-07" db="EMBL/GenBank/DDBJ databases">
        <title>Isolation and Genomic Characterization of a Novel Halophilic Metal-Reducing Deltaproteobacterium from the Deep Subsurface.</title>
        <authorList>
            <person name="Badalamenti J.P."/>
            <person name="Summers Z.M."/>
            <person name="Gralnick J.A."/>
            <person name="Bond D.R."/>
        </authorList>
    </citation>
    <scope>NUCLEOTIDE SEQUENCE [LARGE SCALE GENOMIC DNA]</scope>
    <source>
        <strain evidence="1 2">WTL</strain>
    </source>
</reference>
<sequence>MAKQGKKRVSITVNAEQFDRVSELLRERDFPVGYLSFYLNRCLTDLDDYLGCEPHEDMTALEELKLDLMLKENDPDRK</sequence>
<dbReference type="STRING" id="1603606.DSOUD_1887"/>
<evidence type="ECO:0000313" key="2">
    <source>
        <dbReference type="Proteomes" id="UP000057158"/>
    </source>
</evidence>
<accession>A0A0M3QFQ9</accession>
<dbReference type="AlphaFoldDB" id="A0A0M3QFQ9"/>
<dbReference type="PATRIC" id="fig|1603606.3.peg.2048"/>
<name>A0A0M3QFQ9_9BACT</name>
<dbReference type="Proteomes" id="UP000057158">
    <property type="component" value="Chromosome"/>
</dbReference>